<reference evidence="3" key="2">
    <citation type="submission" date="2020-04" db="EMBL/GenBank/DDBJ databases">
        <authorList>
            <consortium name="NCBI Genome Project"/>
        </authorList>
    </citation>
    <scope>NUCLEOTIDE SEQUENCE</scope>
    <source>
        <strain evidence="3">CBS 304.34</strain>
    </source>
</reference>
<dbReference type="OrthoDB" id="10359793at2759"/>
<dbReference type="GeneID" id="54466156"/>
<dbReference type="EMBL" id="MU003697">
    <property type="protein sequence ID" value="KAF2812238.1"/>
    <property type="molecule type" value="Genomic_DNA"/>
</dbReference>
<reference evidence="3" key="3">
    <citation type="submission" date="2025-04" db="UniProtKB">
        <authorList>
            <consortium name="RefSeq"/>
        </authorList>
    </citation>
    <scope>IDENTIFICATION</scope>
    <source>
        <strain evidence="3">CBS 304.34</strain>
    </source>
</reference>
<evidence type="ECO:0000313" key="1">
    <source>
        <dbReference type="EMBL" id="KAF2812238.1"/>
    </source>
</evidence>
<evidence type="ECO:0000313" key="2">
    <source>
        <dbReference type="Proteomes" id="UP000504636"/>
    </source>
</evidence>
<sequence>MPSPAFDTEADAHESFTVIMKKGPYGAMKRSAGGFDDHEHTAERQKVAFDGLFDPTPTIPTPSFSMPPLPDGMMPASPSLVGIPLELRQNILRQLFHTNGPIRGQHRPLHQTRIQRMARVNKQLREEAEQIYYGENTFYIDQYDKPVQRSRISFMRRPPPPRSAGFDYNSMSAHALDVLLMERDLPTRGPRGGKPTKAKKIQLLREWDNGERQPLEPIPVVPDRERLDRAIFPADGDNTYIVPFRNHLNPDVDLDKAVPVINLPKPAVRPLIHSVAFNLDPRHSEYDDSFGKQLREFYSLREKGFTGLRTLQVVLVKDSFGLNSKTTVDFDVDKDKLGDELNSIPDGLRSFVISVKGLSLRRCKEILEAYLLVNGSQRRLKDSTFPNKFLLRLLEEARDKVAQLDRTRAE</sequence>
<evidence type="ECO:0000313" key="3">
    <source>
        <dbReference type="RefSeq" id="XP_033579202.1"/>
    </source>
</evidence>
<name>A0A6A6YUL5_9PEZI</name>
<evidence type="ECO:0008006" key="4">
    <source>
        <dbReference type="Google" id="ProtNLM"/>
    </source>
</evidence>
<keyword evidence="2" id="KW-1185">Reference proteome</keyword>
<reference evidence="1 3" key="1">
    <citation type="journal article" date="2020" name="Stud. Mycol.">
        <title>101 Dothideomycetes genomes: a test case for predicting lifestyles and emergence of pathogens.</title>
        <authorList>
            <person name="Haridas S."/>
            <person name="Albert R."/>
            <person name="Binder M."/>
            <person name="Bloem J."/>
            <person name="Labutti K."/>
            <person name="Salamov A."/>
            <person name="Andreopoulos B."/>
            <person name="Baker S."/>
            <person name="Barry K."/>
            <person name="Bills G."/>
            <person name="Bluhm B."/>
            <person name="Cannon C."/>
            <person name="Castanera R."/>
            <person name="Culley D."/>
            <person name="Daum C."/>
            <person name="Ezra D."/>
            <person name="Gonzalez J."/>
            <person name="Henrissat B."/>
            <person name="Kuo A."/>
            <person name="Liang C."/>
            <person name="Lipzen A."/>
            <person name="Lutzoni F."/>
            <person name="Magnuson J."/>
            <person name="Mondo S."/>
            <person name="Nolan M."/>
            <person name="Ohm R."/>
            <person name="Pangilinan J."/>
            <person name="Park H.-J."/>
            <person name="Ramirez L."/>
            <person name="Alfaro M."/>
            <person name="Sun H."/>
            <person name="Tritt A."/>
            <person name="Yoshinaga Y."/>
            <person name="Zwiers L.-H."/>
            <person name="Turgeon B."/>
            <person name="Goodwin S."/>
            <person name="Spatafora J."/>
            <person name="Crous P."/>
            <person name="Grigoriev I."/>
        </authorList>
    </citation>
    <scope>NUCLEOTIDE SEQUENCE</scope>
    <source>
        <strain evidence="1 3">CBS 304.34</strain>
    </source>
</reference>
<accession>A0A6A6YUL5</accession>
<protein>
    <recommendedName>
        <fullName evidence="4">F-box domain-containing protein</fullName>
    </recommendedName>
</protein>
<dbReference type="RefSeq" id="XP_033579202.1">
    <property type="nucleotide sequence ID" value="XM_033725263.1"/>
</dbReference>
<proteinExistence type="predicted"/>
<gene>
    <name evidence="1 3" type="ORF">BDZ99DRAFT_518098</name>
</gene>
<organism evidence="1">
    <name type="scientific">Mytilinidion resinicola</name>
    <dbReference type="NCBI Taxonomy" id="574789"/>
    <lineage>
        <taxon>Eukaryota</taxon>
        <taxon>Fungi</taxon>
        <taxon>Dikarya</taxon>
        <taxon>Ascomycota</taxon>
        <taxon>Pezizomycotina</taxon>
        <taxon>Dothideomycetes</taxon>
        <taxon>Pleosporomycetidae</taxon>
        <taxon>Mytilinidiales</taxon>
        <taxon>Mytilinidiaceae</taxon>
        <taxon>Mytilinidion</taxon>
    </lineage>
</organism>
<dbReference type="AlphaFoldDB" id="A0A6A6YUL5"/>
<dbReference type="Proteomes" id="UP000504636">
    <property type="component" value="Unplaced"/>
</dbReference>